<name>A0A1Q9EG80_SYMMI</name>
<dbReference type="AlphaFoldDB" id="A0A1Q9EG80"/>
<keyword evidence="3" id="KW-1185">Reference proteome</keyword>
<sequence>MALPDVATVLVYRLPSFTVLTSPGHDCYGPCSRASGRGPIPGAAHSARSYGEGDDGSRRECQRAFHHRLLTSGPERHSGARAESGFALRGAALELAQRLFSAARAVLSDDSKKGGPLQAQSTASTKQLFIINECAHCTGKRVTVVDWAHAEVSSEARAFIENEEELRVLLRDRVLQMSYIS</sequence>
<dbReference type="EMBL" id="LSRX01000161">
    <property type="protein sequence ID" value="OLQ06387.1"/>
    <property type="molecule type" value="Genomic_DNA"/>
</dbReference>
<accession>A0A1Q9EG80</accession>
<evidence type="ECO:0000313" key="2">
    <source>
        <dbReference type="EMBL" id="OLQ06387.1"/>
    </source>
</evidence>
<comment type="caution">
    <text evidence="2">The sequence shown here is derived from an EMBL/GenBank/DDBJ whole genome shotgun (WGS) entry which is preliminary data.</text>
</comment>
<proteinExistence type="predicted"/>
<gene>
    <name evidence="2" type="ORF">AK812_SmicGene10346</name>
</gene>
<dbReference type="Proteomes" id="UP000186817">
    <property type="component" value="Unassembled WGS sequence"/>
</dbReference>
<organism evidence="2 3">
    <name type="scientific">Symbiodinium microadriaticum</name>
    <name type="common">Dinoflagellate</name>
    <name type="synonym">Zooxanthella microadriatica</name>
    <dbReference type="NCBI Taxonomy" id="2951"/>
    <lineage>
        <taxon>Eukaryota</taxon>
        <taxon>Sar</taxon>
        <taxon>Alveolata</taxon>
        <taxon>Dinophyceae</taxon>
        <taxon>Suessiales</taxon>
        <taxon>Symbiodiniaceae</taxon>
        <taxon>Symbiodinium</taxon>
    </lineage>
</organism>
<protein>
    <submittedName>
        <fullName evidence="2">Uncharacterized protein</fullName>
    </submittedName>
</protein>
<evidence type="ECO:0000313" key="3">
    <source>
        <dbReference type="Proteomes" id="UP000186817"/>
    </source>
</evidence>
<evidence type="ECO:0000256" key="1">
    <source>
        <dbReference type="SAM" id="MobiDB-lite"/>
    </source>
</evidence>
<feature type="region of interest" description="Disordered" evidence="1">
    <location>
        <begin position="38"/>
        <end position="57"/>
    </location>
</feature>
<reference evidence="2 3" key="1">
    <citation type="submission" date="2016-02" db="EMBL/GenBank/DDBJ databases">
        <title>Genome analysis of coral dinoflagellate symbionts highlights evolutionary adaptations to a symbiotic lifestyle.</title>
        <authorList>
            <person name="Aranda M."/>
            <person name="Li Y."/>
            <person name="Liew Y.J."/>
            <person name="Baumgarten S."/>
            <person name="Simakov O."/>
            <person name="Wilson M."/>
            <person name="Piel J."/>
            <person name="Ashoor H."/>
            <person name="Bougouffa S."/>
            <person name="Bajic V.B."/>
            <person name="Ryu T."/>
            <person name="Ravasi T."/>
            <person name="Bayer T."/>
            <person name="Micklem G."/>
            <person name="Kim H."/>
            <person name="Bhak J."/>
            <person name="Lajeunesse T.C."/>
            <person name="Voolstra C.R."/>
        </authorList>
    </citation>
    <scope>NUCLEOTIDE SEQUENCE [LARGE SCALE GENOMIC DNA]</scope>
    <source>
        <strain evidence="2 3">CCMP2467</strain>
    </source>
</reference>